<accession>A0ABT6H8W1</accession>
<feature type="transmembrane region" description="Helical" evidence="1">
    <location>
        <begin position="21"/>
        <end position="43"/>
    </location>
</feature>
<sequence>MRQSKMADIIEDEARGAYMAINGLVFQAAKIIGALGIIIGNLIGGFGMALGYLVLGIASILLFKQVLEQKKAMQLTQRKV</sequence>
<evidence type="ECO:0000313" key="3">
    <source>
        <dbReference type="Proteomes" id="UP001218246"/>
    </source>
</evidence>
<reference evidence="2 3" key="1">
    <citation type="submission" date="2023-04" db="EMBL/GenBank/DDBJ databases">
        <title>Ectobacillus antri isolated from activated sludge.</title>
        <authorList>
            <person name="Yan P."/>
            <person name="Liu X."/>
        </authorList>
    </citation>
    <scope>NUCLEOTIDE SEQUENCE [LARGE SCALE GENOMIC DNA]</scope>
    <source>
        <strain evidence="2 3">C18H</strain>
    </source>
</reference>
<evidence type="ECO:0008006" key="4">
    <source>
        <dbReference type="Google" id="ProtNLM"/>
    </source>
</evidence>
<keyword evidence="1" id="KW-0812">Transmembrane</keyword>
<keyword evidence="1" id="KW-0472">Membrane</keyword>
<feature type="transmembrane region" description="Helical" evidence="1">
    <location>
        <begin position="49"/>
        <end position="67"/>
    </location>
</feature>
<keyword evidence="3" id="KW-1185">Reference proteome</keyword>
<name>A0ABT6H8W1_9BACI</name>
<evidence type="ECO:0000256" key="1">
    <source>
        <dbReference type="SAM" id="Phobius"/>
    </source>
</evidence>
<dbReference type="EMBL" id="JARULN010000021">
    <property type="protein sequence ID" value="MDG5755223.1"/>
    <property type="molecule type" value="Genomic_DNA"/>
</dbReference>
<dbReference type="RefSeq" id="WP_124564544.1">
    <property type="nucleotide sequence ID" value="NZ_JARRRY010000006.1"/>
</dbReference>
<proteinExistence type="predicted"/>
<protein>
    <recommendedName>
        <fullName evidence="4">Major facilitator superfamily (MFS) profile domain-containing protein</fullName>
    </recommendedName>
</protein>
<evidence type="ECO:0000313" key="2">
    <source>
        <dbReference type="EMBL" id="MDG5755223.1"/>
    </source>
</evidence>
<dbReference type="Proteomes" id="UP001218246">
    <property type="component" value="Unassembled WGS sequence"/>
</dbReference>
<keyword evidence="1" id="KW-1133">Transmembrane helix</keyword>
<gene>
    <name evidence="2" type="ORF">P6P90_14870</name>
</gene>
<organism evidence="2 3">
    <name type="scientific">Ectobacillus antri</name>
    <dbReference type="NCBI Taxonomy" id="2486280"/>
    <lineage>
        <taxon>Bacteria</taxon>
        <taxon>Bacillati</taxon>
        <taxon>Bacillota</taxon>
        <taxon>Bacilli</taxon>
        <taxon>Bacillales</taxon>
        <taxon>Bacillaceae</taxon>
        <taxon>Ectobacillus</taxon>
    </lineage>
</organism>
<comment type="caution">
    <text evidence="2">The sequence shown here is derived from an EMBL/GenBank/DDBJ whole genome shotgun (WGS) entry which is preliminary data.</text>
</comment>